<evidence type="ECO:0000313" key="3">
    <source>
        <dbReference type="EMBL" id="RPF26448.1"/>
    </source>
</evidence>
<dbReference type="AlphaFoldDB" id="A0A3N4ZL03"/>
<dbReference type="Proteomes" id="UP000280726">
    <property type="component" value="Unassembled WGS sequence"/>
</dbReference>
<keyword evidence="2" id="KW-0963">Cytoplasm</keyword>
<dbReference type="RefSeq" id="WP_123915041.1">
    <property type="nucleotide sequence ID" value="NZ_RKRA01000001.1"/>
</dbReference>
<reference evidence="3 4" key="1">
    <citation type="submission" date="2018-11" db="EMBL/GenBank/DDBJ databases">
        <title>Sequencing the genomes of 1000 actinobacteria strains.</title>
        <authorList>
            <person name="Klenk H.-P."/>
        </authorList>
    </citation>
    <scope>NUCLEOTIDE SEQUENCE [LARGE SCALE GENOMIC DNA]</scope>
    <source>
        <strain evidence="3 4">DSM 14418</strain>
    </source>
</reference>
<evidence type="ECO:0000256" key="2">
    <source>
        <dbReference type="HAMAP-Rule" id="MF_01384"/>
    </source>
</evidence>
<gene>
    <name evidence="2" type="primary">ureD</name>
    <name evidence="3" type="ORF">EDD32_0889</name>
</gene>
<dbReference type="Pfam" id="PF01774">
    <property type="entry name" value="UreD"/>
    <property type="match status" value="1"/>
</dbReference>
<comment type="function">
    <text evidence="2">Required for maturation of urease via the functional incorporation of the urease nickel metallocenter.</text>
</comment>
<dbReference type="GO" id="GO:0016151">
    <property type="term" value="F:nickel cation binding"/>
    <property type="evidence" value="ECO:0007669"/>
    <property type="project" value="UniProtKB-UniRule"/>
</dbReference>
<evidence type="ECO:0000256" key="1">
    <source>
        <dbReference type="ARBA" id="ARBA00023186"/>
    </source>
</evidence>
<dbReference type="HAMAP" id="MF_01384">
    <property type="entry name" value="UreD"/>
    <property type="match status" value="1"/>
</dbReference>
<evidence type="ECO:0000313" key="4">
    <source>
        <dbReference type="Proteomes" id="UP000280726"/>
    </source>
</evidence>
<comment type="caution">
    <text evidence="3">The sequence shown here is derived from an EMBL/GenBank/DDBJ whole genome shotgun (WGS) entry which is preliminary data.</text>
</comment>
<dbReference type="GO" id="GO:0005737">
    <property type="term" value="C:cytoplasm"/>
    <property type="evidence" value="ECO:0007669"/>
    <property type="project" value="UniProtKB-SubCell"/>
</dbReference>
<dbReference type="OrthoDB" id="8677206at2"/>
<comment type="subcellular location">
    <subcellularLocation>
        <location evidence="2">Cytoplasm</location>
    </subcellularLocation>
</comment>
<sequence length="257" mass="25927">MRIAVERGPDRVRTRLEGGALSPRLLRSDASGAAVAVVATGALLLGGDHVAVEVEVGDGASLEIVETAGTVAYDAGGEPSSWSVRVRLGAGARLTWEGLPFVVADGADVLRTTDVELGDGARALLREVLVLGRTGETGGALRARTSVRQAGAELLVEDLDLGPTARTAPGVLGRARVVDTVLALGWRPPAGDPSARGTRFDLDGAGALARLLGTAAHSASLSPWWSSWGAGTAAPPAASPAAPDEVALLPCTGVAAV</sequence>
<keyword evidence="2" id="KW-0996">Nickel insertion</keyword>
<comment type="similarity">
    <text evidence="2">Belongs to the UreD family.</text>
</comment>
<proteinExistence type="inferred from homology"/>
<protein>
    <recommendedName>
        <fullName evidence="2">Urease accessory protein UreD</fullName>
    </recommendedName>
</protein>
<comment type="subunit">
    <text evidence="2">UreD, UreF and UreG form a complex that acts as a GTP-hydrolysis-dependent molecular chaperone, activating the urease apoprotein by helping to assemble the nickel containing metallocenter of UreC. The UreE protein probably delivers the nickel.</text>
</comment>
<name>A0A3N4ZL03_9MICO</name>
<accession>A0A3N4ZL03</accession>
<keyword evidence="1 2" id="KW-0143">Chaperone</keyword>
<dbReference type="EMBL" id="RKRA01000001">
    <property type="protein sequence ID" value="RPF26448.1"/>
    <property type="molecule type" value="Genomic_DNA"/>
</dbReference>
<organism evidence="3 4">
    <name type="scientific">Georgenia muralis</name>
    <dbReference type="NCBI Taxonomy" id="154117"/>
    <lineage>
        <taxon>Bacteria</taxon>
        <taxon>Bacillati</taxon>
        <taxon>Actinomycetota</taxon>
        <taxon>Actinomycetes</taxon>
        <taxon>Micrococcales</taxon>
        <taxon>Bogoriellaceae</taxon>
        <taxon>Georgenia</taxon>
    </lineage>
</organism>
<keyword evidence="4" id="KW-1185">Reference proteome</keyword>
<dbReference type="InterPro" id="IPR002669">
    <property type="entry name" value="UreD"/>
</dbReference>